<reference evidence="8 9" key="1">
    <citation type="submission" date="2024-04" db="EMBL/GenBank/DDBJ databases">
        <title>Human intestinal bacterial collection.</title>
        <authorList>
            <person name="Pauvert C."/>
            <person name="Hitch T.C.A."/>
            <person name="Clavel T."/>
        </authorList>
    </citation>
    <scope>NUCLEOTIDE SEQUENCE [LARGE SCALE GENOMIC DNA]</scope>
    <source>
        <strain evidence="8 9">CLA-KB-H42</strain>
    </source>
</reference>
<evidence type="ECO:0000256" key="1">
    <source>
        <dbReference type="ARBA" id="ARBA00001966"/>
    </source>
</evidence>
<dbReference type="PANTHER" id="PTHR30352:SF5">
    <property type="entry name" value="PYRUVATE FORMATE-LYASE 1-ACTIVATING ENZYME"/>
    <property type="match status" value="1"/>
</dbReference>
<dbReference type="Gene3D" id="3.20.20.70">
    <property type="entry name" value="Aldolase class I"/>
    <property type="match status" value="1"/>
</dbReference>
<dbReference type="RefSeq" id="WP_342745911.1">
    <property type="nucleotide sequence ID" value="NZ_JBBNOP010000003.1"/>
</dbReference>
<dbReference type="Pfam" id="PF04055">
    <property type="entry name" value="Radical_SAM"/>
    <property type="match status" value="1"/>
</dbReference>
<comment type="caution">
    <text evidence="8">The sequence shown here is derived from an EMBL/GenBank/DDBJ whole genome shotgun (WGS) entry which is preliminary data.</text>
</comment>
<dbReference type="NCBIfam" id="TIGR04337">
    <property type="entry name" value="AmmeMemoSam_rS"/>
    <property type="match status" value="1"/>
</dbReference>
<keyword evidence="3" id="KW-0949">S-adenosyl-L-methionine</keyword>
<comment type="cofactor">
    <cofactor evidence="1">
        <name>[4Fe-4S] cluster</name>
        <dbReference type="ChEBI" id="CHEBI:49883"/>
    </cofactor>
</comment>
<dbReference type="SUPFAM" id="SSF102114">
    <property type="entry name" value="Radical SAM enzymes"/>
    <property type="match status" value="1"/>
</dbReference>
<evidence type="ECO:0000259" key="7">
    <source>
        <dbReference type="PROSITE" id="PS51918"/>
    </source>
</evidence>
<sequence>MGSSSGAAGGSMLACGVCPHGCRLHEGSFGICGARTVRSGKVASLSYGQATSLALDPVEKKPFARFHPGSMILSYGSYGCNLRCSFCQNSDISMVDAAGSLPTYFMSPENLIERAIELRAQGNIGVAFTYNEPFIAPEYLMDAARRARGEGLASAAVTNGYVAKPVWDEALSHLDALNIDLKCFSEEGYRLLGAPGGLAVVKRSIETALEAGVHVEVTTLVVPGFSDDEELFERECAWIASLDPSTPLHISRFFPAYRMIGAQPTPPAVLGLFQSIAKRYLAHVYLGNV</sequence>
<dbReference type="EMBL" id="JBBNOP010000003">
    <property type="protein sequence ID" value="MEQ3362394.1"/>
    <property type="molecule type" value="Genomic_DNA"/>
</dbReference>
<dbReference type="CDD" id="cd01335">
    <property type="entry name" value="Radical_SAM"/>
    <property type="match status" value="1"/>
</dbReference>
<keyword evidence="4" id="KW-0479">Metal-binding</keyword>
<gene>
    <name evidence="8" type="primary">amrS</name>
    <name evidence="8" type="ORF">AAA083_05325</name>
</gene>
<evidence type="ECO:0000313" key="9">
    <source>
        <dbReference type="Proteomes" id="UP001487305"/>
    </source>
</evidence>
<protein>
    <submittedName>
        <fullName evidence="8">AmmeMemoRadiSam system radical SAM enzyme</fullName>
    </submittedName>
</protein>
<keyword evidence="6" id="KW-0411">Iron-sulfur</keyword>
<dbReference type="InterPro" id="IPR016431">
    <property type="entry name" value="Pyrv-formate_lyase-activ_prd"/>
</dbReference>
<dbReference type="PIRSF" id="PIRSF004869">
    <property type="entry name" value="PflX_prd"/>
    <property type="match status" value="1"/>
</dbReference>
<dbReference type="InterPro" id="IPR013785">
    <property type="entry name" value="Aldolase_TIM"/>
</dbReference>
<evidence type="ECO:0000256" key="4">
    <source>
        <dbReference type="ARBA" id="ARBA00022723"/>
    </source>
</evidence>
<dbReference type="PROSITE" id="PS51918">
    <property type="entry name" value="RADICAL_SAM"/>
    <property type="match status" value="1"/>
</dbReference>
<proteinExistence type="predicted"/>
<dbReference type="InterPro" id="IPR007197">
    <property type="entry name" value="rSAM"/>
</dbReference>
<dbReference type="SFLD" id="SFLDG01101">
    <property type="entry name" value="Uncharacterised_Radical_SAM_Su"/>
    <property type="match status" value="1"/>
</dbReference>
<dbReference type="Proteomes" id="UP001487305">
    <property type="component" value="Unassembled WGS sequence"/>
</dbReference>
<keyword evidence="5" id="KW-0408">Iron</keyword>
<dbReference type="InterPro" id="IPR058240">
    <property type="entry name" value="rSAM_sf"/>
</dbReference>
<dbReference type="InterPro" id="IPR006638">
    <property type="entry name" value="Elp3/MiaA/NifB-like_rSAM"/>
</dbReference>
<evidence type="ECO:0000313" key="8">
    <source>
        <dbReference type="EMBL" id="MEQ3362394.1"/>
    </source>
</evidence>
<feature type="domain" description="Radical SAM core" evidence="7">
    <location>
        <begin position="65"/>
        <end position="283"/>
    </location>
</feature>
<dbReference type="SMART" id="SM00729">
    <property type="entry name" value="Elp3"/>
    <property type="match status" value="1"/>
</dbReference>
<dbReference type="InterPro" id="IPR027596">
    <property type="entry name" value="AmmeMemoSam_rS"/>
</dbReference>
<dbReference type="PANTHER" id="PTHR30352">
    <property type="entry name" value="PYRUVATE FORMATE-LYASE-ACTIVATING ENZYME"/>
    <property type="match status" value="1"/>
</dbReference>
<dbReference type="SFLD" id="SFLDS00029">
    <property type="entry name" value="Radical_SAM"/>
    <property type="match status" value="1"/>
</dbReference>
<accession>A0ABV1JBD9</accession>
<name>A0ABV1JBD9_9ACTN</name>
<evidence type="ECO:0000256" key="5">
    <source>
        <dbReference type="ARBA" id="ARBA00023004"/>
    </source>
</evidence>
<organism evidence="8 9">
    <name type="scientific">Raoultibacter massiliensis</name>
    <dbReference type="NCBI Taxonomy" id="1852371"/>
    <lineage>
        <taxon>Bacteria</taxon>
        <taxon>Bacillati</taxon>
        <taxon>Actinomycetota</taxon>
        <taxon>Coriobacteriia</taxon>
        <taxon>Eggerthellales</taxon>
        <taxon>Eggerthellaceae</taxon>
        <taxon>Raoultibacter</taxon>
    </lineage>
</organism>
<dbReference type="InterPro" id="IPR034457">
    <property type="entry name" value="Organic_radical-activating"/>
</dbReference>
<keyword evidence="2" id="KW-0004">4Fe-4S</keyword>
<evidence type="ECO:0000256" key="6">
    <source>
        <dbReference type="ARBA" id="ARBA00023014"/>
    </source>
</evidence>
<keyword evidence="9" id="KW-1185">Reference proteome</keyword>
<evidence type="ECO:0000256" key="3">
    <source>
        <dbReference type="ARBA" id="ARBA00022691"/>
    </source>
</evidence>
<evidence type="ECO:0000256" key="2">
    <source>
        <dbReference type="ARBA" id="ARBA00022485"/>
    </source>
</evidence>